<feature type="transmembrane region" description="Helical" evidence="1">
    <location>
        <begin position="7"/>
        <end position="30"/>
    </location>
</feature>
<dbReference type="GO" id="GO:0016491">
    <property type="term" value="F:oxidoreductase activity"/>
    <property type="evidence" value="ECO:0007669"/>
    <property type="project" value="TreeGrafter"/>
</dbReference>
<evidence type="ECO:0000256" key="1">
    <source>
        <dbReference type="SAM" id="Phobius"/>
    </source>
</evidence>
<sequence length="902" mass="97804">MNKYVNLSTLVSAVYVAAVFFLEDQIASLLKDQMPLLWASGSLTIINISMLIYLFFRGRTLNFSAMLLGFIQLAIFCKLHVQIHDILGTAHYACPSSPVLSDWIKFIGTHVLKAADLPDAIEAYGIKLQHISHQSIPTGIALLGMYIMVSIFILSLIFKMISRLDDIQPVSDVMKWVGRGGWAAALVMVAVAGWENNWSLMNGCLWVLDSILRTADFGDALQIFGWQLHSLEPGMNSPASAVFFRFMTASYAIMLIFPLYSRLLKGGDKSVEDLAAICVSPEYLTRDRILAIKELEKFGTFAESAIPDLVKVLVSSNKIVRSAAAEALKEIDPLWARSPSACEAIPKLLKLLVNDDRGTRVGAAEVLGEFGPAAERAVPDLIKVLTDSEVLHAAAKTLGKIGPTAIPDLVKILANEDEEVRGAAVQALEKIDPQWQQSEGACREITSFVKDLEKVNGTARTSAVRALGEIGPSAASHLAKLLADSDVQSLAIKALGEIGPAAEQAAVPHLINILANRNKDIRNLAGQALGKIAPTWRQTESAMNAIPFFMKSLQEGGAESEDCHMPAEALVEIGPASIRPLVESLVNDNKHVLNTAALALRRIDPRWPRTRAAEEAVPCLAEALQNSQWFVRRAAAEVLGKIGPNAKKAVPHLVKALADSNKKVRIAVKNALDNVLLKQSSLVNDEEEEAAASDTLKEIKRLIKQLTEGDETGRCEAAEALGEIGPAAEEAIPHLVKALADSSQILRNQAAQALGRINSKWQRHESTLNIIPCFVKALAGADVGFACTMPGDALMEIGQETIRYLVEALADANKDIANSVARFLEKFDPQWPRSEGAIEAVPRLSESLKDNQWFVRHAAAKVLGKIGPGAIKAVPYLVRAMADTNKTVRNTAKAALDKVVIK</sequence>
<dbReference type="RefSeq" id="WP_207680407.1">
    <property type="nucleotide sequence ID" value="NZ_CP061800.1"/>
</dbReference>
<keyword evidence="1" id="KW-0472">Membrane</keyword>
<gene>
    <name evidence="2" type="ORF">dnm_095850</name>
</gene>
<protein>
    <submittedName>
        <fullName evidence="2">HEAT repeat domain-containing protein</fullName>
    </submittedName>
</protein>
<dbReference type="EMBL" id="CP061800">
    <property type="protein sequence ID" value="QTA93484.1"/>
    <property type="molecule type" value="Genomic_DNA"/>
</dbReference>
<keyword evidence="3" id="KW-1185">Reference proteome</keyword>
<name>A0A975BX82_9BACT</name>
<accession>A0A975BX82</accession>
<feature type="transmembrane region" description="Helical" evidence="1">
    <location>
        <begin position="242"/>
        <end position="260"/>
    </location>
</feature>
<dbReference type="InterPro" id="IPR004155">
    <property type="entry name" value="PBS_lyase_HEAT"/>
</dbReference>
<dbReference type="SMART" id="SM00567">
    <property type="entry name" value="EZ_HEAT"/>
    <property type="match status" value="12"/>
</dbReference>
<dbReference type="Gene3D" id="1.25.10.10">
    <property type="entry name" value="Leucine-rich Repeat Variant"/>
    <property type="match status" value="5"/>
</dbReference>
<dbReference type="SUPFAM" id="SSF48371">
    <property type="entry name" value="ARM repeat"/>
    <property type="match status" value="1"/>
</dbReference>
<keyword evidence="1" id="KW-1133">Transmembrane helix</keyword>
<evidence type="ECO:0000313" key="2">
    <source>
        <dbReference type="EMBL" id="QTA93484.1"/>
    </source>
</evidence>
<feature type="transmembrane region" description="Helical" evidence="1">
    <location>
        <begin position="36"/>
        <end position="56"/>
    </location>
</feature>
<feature type="transmembrane region" description="Helical" evidence="1">
    <location>
        <begin position="63"/>
        <end position="81"/>
    </location>
</feature>
<dbReference type="PANTHER" id="PTHR12697:SF5">
    <property type="entry name" value="DEOXYHYPUSINE HYDROXYLASE"/>
    <property type="match status" value="1"/>
</dbReference>
<organism evidence="2 3">
    <name type="scientific">Desulfonema magnum</name>
    <dbReference type="NCBI Taxonomy" id="45655"/>
    <lineage>
        <taxon>Bacteria</taxon>
        <taxon>Pseudomonadati</taxon>
        <taxon>Thermodesulfobacteriota</taxon>
        <taxon>Desulfobacteria</taxon>
        <taxon>Desulfobacterales</taxon>
        <taxon>Desulfococcaceae</taxon>
        <taxon>Desulfonema</taxon>
    </lineage>
</organism>
<feature type="transmembrane region" description="Helical" evidence="1">
    <location>
        <begin position="140"/>
        <end position="161"/>
    </location>
</feature>
<dbReference type="InterPro" id="IPR016024">
    <property type="entry name" value="ARM-type_fold"/>
</dbReference>
<keyword evidence="1" id="KW-0812">Transmembrane</keyword>
<reference evidence="2" key="1">
    <citation type="journal article" date="2021" name="Microb. Physiol.">
        <title>Proteogenomic Insights into the Physiology of Marine, Sulfate-Reducing, Filamentous Desulfonema limicola and Desulfonema magnum.</title>
        <authorList>
            <person name="Schnaars V."/>
            <person name="Wohlbrand L."/>
            <person name="Scheve S."/>
            <person name="Hinrichs C."/>
            <person name="Reinhardt R."/>
            <person name="Rabus R."/>
        </authorList>
    </citation>
    <scope>NUCLEOTIDE SEQUENCE</scope>
    <source>
        <strain evidence="2">4be13</strain>
    </source>
</reference>
<proteinExistence type="predicted"/>
<dbReference type="KEGG" id="dmm:dnm_095850"/>
<dbReference type="InterPro" id="IPR011989">
    <property type="entry name" value="ARM-like"/>
</dbReference>
<dbReference type="Pfam" id="PF13646">
    <property type="entry name" value="HEAT_2"/>
    <property type="match status" value="5"/>
</dbReference>
<evidence type="ECO:0000313" key="3">
    <source>
        <dbReference type="Proteomes" id="UP000663722"/>
    </source>
</evidence>
<dbReference type="PANTHER" id="PTHR12697">
    <property type="entry name" value="PBS LYASE HEAT-LIKE PROTEIN"/>
    <property type="match status" value="1"/>
</dbReference>
<dbReference type="AlphaFoldDB" id="A0A975BX82"/>
<dbReference type="Proteomes" id="UP000663722">
    <property type="component" value="Chromosome"/>
</dbReference>